<feature type="region of interest" description="Disordered" evidence="1">
    <location>
        <begin position="76"/>
        <end position="105"/>
    </location>
</feature>
<feature type="compositionally biased region" description="Basic and acidic residues" evidence="1">
    <location>
        <begin position="83"/>
        <end position="105"/>
    </location>
</feature>
<sequence>MDAKGPVVLIGWRDLLRNKKAQPKSETAFAAHNPGLHVHRHLALLPVGSLPKGRPPKALLLVPPLRPLFSLPGHLPRGYAAPERADEHPDRPQGHPADDHAPDRSGRGLGLALLLHPALAGVHVVVVVRPTRVGKVLRGRDLQVKAGPVRPRDRVGPGVRAAFAAVSDRVAIDDECDDNEVEQQDDGVGETDPNRCSFVLVAVAVAGMRDEEGSRSRSEVAVRKLVVSVEVGDTNEERRSIECGYQSEGFRPSLLSHWS</sequence>
<keyword evidence="3" id="KW-1185">Reference proteome</keyword>
<proteinExistence type="predicted"/>
<evidence type="ECO:0000256" key="1">
    <source>
        <dbReference type="SAM" id="MobiDB-lite"/>
    </source>
</evidence>
<accession>A0A448YWI4</accession>
<gene>
    <name evidence="2" type="ORF">PSNMU_V1.4_AUG-EV-PASAV3_0008430</name>
</gene>
<name>A0A448YWI4_9STRA</name>
<evidence type="ECO:0000313" key="3">
    <source>
        <dbReference type="Proteomes" id="UP000291116"/>
    </source>
</evidence>
<reference evidence="2 3" key="1">
    <citation type="submission" date="2019-01" db="EMBL/GenBank/DDBJ databases">
        <authorList>
            <person name="Ferrante I. M."/>
        </authorList>
    </citation>
    <scope>NUCLEOTIDE SEQUENCE [LARGE SCALE GENOMIC DNA]</scope>
    <source>
        <strain evidence="2 3">B856</strain>
    </source>
</reference>
<dbReference type="Proteomes" id="UP000291116">
    <property type="component" value="Unassembled WGS sequence"/>
</dbReference>
<evidence type="ECO:0000313" key="2">
    <source>
        <dbReference type="EMBL" id="VEU34148.1"/>
    </source>
</evidence>
<protein>
    <submittedName>
        <fullName evidence="2">Uncharacterized protein</fullName>
    </submittedName>
</protein>
<dbReference type="EMBL" id="CAACVS010000019">
    <property type="protein sequence ID" value="VEU34148.1"/>
    <property type="molecule type" value="Genomic_DNA"/>
</dbReference>
<organism evidence="2 3">
    <name type="scientific">Pseudo-nitzschia multistriata</name>
    <dbReference type="NCBI Taxonomy" id="183589"/>
    <lineage>
        <taxon>Eukaryota</taxon>
        <taxon>Sar</taxon>
        <taxon>Stramenopiles</taxon>
        <taxon>Ochrophyta</taxon>
        <taxon>Bacillariophyta</taxon>
        <taxon>Bacillariophyceae</taxon>
        <taxon>Bacillariophycidae</taxon>
        <taxon>Bacillariales</taxon>
        <taxon>Bacillariaceae</taxon>
        <taxon>Pseudo-nitzschia</taxon>
    </lineage>
</organism>
<dbReference type="AlphaFoldDB" id="A0A448YWI4"/>